<evidence type="ECO:0000256" key="3">
    <source>
        <dbReference type="ARBA" id="ARBA00022777"/>
    </source>
</evidence>
<evidence type="ECO:0000256" key="2">
    <source>
        <dbReference type="ARBA" id="ARBA00022679"/>
    </source>
</evidence>
<evidence type="ECO:0000256" key="1">
    <source>
        <dbReference type="ARBA" id="ARBA00006284"/>
    </source>
</evidence>
<dbReference type="GO" id="GO:0008887">
    <property type="term" value="F:glycerate kinase activity"/>
    <property type="evidence" value="ECO:0007669"/>
    <property type="project" value="UniProtKB-EC"/>
</dbReference>
<reference evidence="5 6" key="1">
    <citation type="submission" date="2023-06" db="EMBL/GenBank/DDBJ databases">
        <title>Sporosarcina sp. nov., isolated from Korean traditional fermented seafood 'Jeotgal'.</title>
        <authorList>
            <person name="Yang A.-I."/>
            <person name="Shin N.-R."/>
        </authorList>
    </citation>
    <scope>NUCLEOTIDE SEQUENCE [LARGE SCALE GENOMIC DNA]</scope>
    <source>
        <strain evidence="5 6">KCTC3840</strain>
    </source>
</reference>
<dbReference type="Proteomes" id="UP001280629">
    <property type="component" value="Unassembled WGS sequence"/>
</dbReference>
<keyword evidence="6" id="KW-1185">Reference proteome</keyword>
<dbReference type="RefSeq" id="WP_317935400.1">
    <property type="nucleotide sequence ID" value="NZ_JAUBDH010000004.1"/>
</dbReference>
<comment type="similarity">
    <text evidence="1 4">Belongs to the glycerate kinase type-1 family.</text>
</comment>
<dbReference type="Gene3D" id="3.40.50.10350">
    <property type="entry name" value="Glycerate kinase, domain 1"/>
    <property type="match status" value="1"/>
</dbReference>
<dbReference type="Gene3D" id="3.90.1510.10">
    <property type="entry name" value="Glycerate kinase, domain 2"/>
    <property type="match status" value="1"/>
</dbReference>
<dbReference type="InterPro" id="IPR018193">
    <property type="entry name" value="Glyc_kinase_flavodox-like_fold"/>
</dbReference>
<protein>
    <submittedName>
        <fullName evidence="5">Glycerate kinase</fullName>
        <ecNumber evidence="5">2.7.1.31</ecNumber>
    </submittedName>
</protein>
<sequence>MKILVAPDSFKGSLSALQAAEAMSAGILEAIPTSKSILLPAADGGEGTMQSLVDATNGKFVSLLVEGPLGDSIPARFGILGDRSTCVIEVAEASGLMRLEPHDRNPLLTSSFGTGQLIVHALNSGFRDFIIGLGGSATNDGGAGILQALGMRLLDSNGDEIPKGGAALLQLHSIDPKFFDPRIAESTFLIAADVTNPFIGPEGATAVFGPQKGASAEDIKLLDRSLTNFADIIEKLTSISLHDKPGAGAAGGAGGVFQVFFPSTFQPGIHVVLETLRFVEHLKSADLVITGEGRSDSQTFSGKTPFGIAQAAHQENVPVLLVSGAITPESRTALADLFSGVHAITSESVTVTDAMREPFRLLKETTTQAILEYKNKEEC</sequence>
<dbReference type="InterPro" id="IPR004381">
    <property type="entry name" value="Glycerate_kinase"/>
</dbReference>
<dbReference type="PIRSF" id="PIRSF006078">
    <property type="entry name" value="GlxK"/>
    <property type="match status" value="1"/>
</dbReference>
<dbReference type="InterPro" id="IPR018197">
    <property type="entry name" value="Glycerate_kinase_RE-like"/>
</dbReference>
<comment type="caution">
    <text evidence="5">The sequence shown here is derived from an EMBL/GenBank/DDBJ whole genome shotgun (WGS) entry which is preliminary data.</text>
</comment>
<proteinExistence type="inferred from homology"/>
<dbReference type="EC" id="2.7.1.31" evidence="5"/>
<keyword evidence="2 4" id="KW-0808">Transferase</keyword>
<accession>A0ABU4G0K5</accession>
<evidence type="ECO:0000313" key="5">
    <source>
        <dbReference type="EMBL" id="MDW0109838.1"/>
    </source>
</evidence>
<dbReference type="Pfam" id="PF02595">
    <property type="entry name" value="Gly_kinase"/>
    <property type="match status" value="1"/>
</dbReference>
<dbReference type="SUPFAM" id="SSF110738">
    <property type="entry name" value="Glycerate kinase I"/>
    <property type="match status" value="1"/>
</dbReference>
<dbReference type="InterPro" id="IPR036129">
    <property type="entry name" value="Glycerate_kinase_sf"/>
</dbReference>
<gene>
    <name evidence="5" type="ORF">QT716_07175</name>
</gene>
<keyword evidence="3 4" id="KW-0418">Kinase</keyword>
<dbReference type="PANTHER" id="PTHR21599">
    <property type="entry name" value="GLYCERATE KINASE"/>
    <property type="match status" value="1"/>
</dbReference>
<organism evidence="5 6">
    <name type="scientific">Sporosarcina aquimarina</name>
    <dbReference type="NCBI Taxonomy" id="114975"/>
    <lineage>
        <taxon>Bacteria</taxon>
        <taxon>Bacillati</taxon>
        <taxon>Bacillota</taxon>
        <taxon>Bacilli</taxon>
        <taxon>Bacillales</taxon>
        <taxon>Caryophanaceae</taxon>
        <taxon>Sporosarcina</taxon>
    </lineage>
</organism>
<dbReference type="NCBIfam" id="TIGR00045">
    <property type="entry name" value="glycerate kinase"/>
    <property type="match status" value="1"/>
</dbReference>
<name>A0ABU4G0K5_9BACL</name>
<evidence type="ECO:0000256" key="4">
    <source>
        <dbReference type="PIRNR" id="PIRNR006078"/>
    </source>
</evidence>
<dbReference type="PANTHER" id="PTHR21599:SF0">
    <property type="entry name" value="GLYCERATE KINASE"/>
    <property type="match status" value="1"/>
</dbReference>
<dbReference type="EMBL" id="JAUBDH010000004">
    <property type="protein sequence ID" value="MDW0109838.1"/>
    <property type="molecule type" value="Genomic_DNA"/>
</dbReference>
<evidence type="ECO:0000313" key="6">
    <source>
        <dbReference type="Proteomes" id="UP001280629"/>
    </source>
</evidence>